<evidence type="ECO:0000313" key="1">
    <source>
        <dbReference type="EMBL" id="WPY01065.1"/>
    </source>
</evidence>
<gene>
    <name evidence="1" type="ORF">Trichorick_00960</name>
</gene>
<proteinExistence type="predicted"/>
<keyword evidence="2" id="KW-1185">Reference proteome</keyword>
<accession>A0ABZ0USQ7</accession>
<dbReference type="EMBL" id="CP112932">
    <property type="protein sequence ID" value="WPY01065.1"/>
    <property type="molecule type" value="Genomic_DNA"/>
</dbReference>
<protein>
    <submittedName>
        <fullName evidence="1">Uncharacterized protein</fullName>
    </submittedName>
</protein>
<dbReference type="Proteomes" id="UP001326613">
    <property type="component" value="Chromosome"/>
</dbReference>
<organism evidence="1 2">
    <name type="scientific">Candidatus Trichorickettsia mobilis</name>
    <dbReference type="NCBI Taxonomy" id="1346319"/>
    <lineage>
        <taxon>Bacteria</taxon>
        <taxon>Pseudomonadati</taxon>
        <taxon>Pseudomonadota</taxon>
        <taxon>Alphaproteobacteria</taxon>
        <taxon>Rickettsiales</taxon>
        <taxon>Rickettsiaceae</taxon>
        <taxon>Rickettsieae</taxon>
        <taxon>Candidatus Trichorickettsia</taxon>
    </lineage>
</organism>
<reference evidence="1 2" key="1">
    <citation type="submission" date="2022-10" db="EMBL/GenBank/DDBJ databases">
        <title>Host association and intracellularity evolved multiple times independently in the Rickettsiales.</title>
        <authorList>
            <person name="Castelli M."/>
            <person name="Nardi T."/>
            <person name="Gammuto L."/>
            <person name="Bellinzona G."/>
            <person name="Sabaneyeva E."/>
            <person name="Potekhin A."/>
            <person name="Serra V."/>
            <person name="Petroni G."/>
            <person name="Sassera D."/>
        </authorList>
    </citation>
    <scope>NUCLEOTIDE SEQUENCE [LARGE SCALE GENOMIC DNA]</scope>
    <source>
        <strain evidence="1 2">Kr 154-4</strain>
    </source>
</reference>
<sequence>MVMLLIIDNNATLILQRATYVKHLKIGKNITIEPINHLHVLVDTTEISVAGENSAMEDSN</sequence>
<name>A0ABZ0USQ7_9RICK</name>
<evidence type="ECO:0000313" key="2">
    <source>
        <dbReference type="Proteomes" id="UP001326613"/>
    </source>
</evidence>